<protein>
    <submittedName>
        <fullName evidence="3">Uncharacterized protein</fullName>
    </submittedName>
</protein>
<organism evidence="2 3">
    <name type="scientific">Strongyloides papillosus</name>
    <name type="common">Intestinal threadworm</name>
    <dbReference type="NCBI Taxonomy" id="174720"/>
    <lineage>
        <taxon>Eukaryota</taxon>
        <taxon>Metazoa</taxon>
        <taxon>Ecdysozoa</taxon>
        <taxon>Nematoda</taxon>
        <taxon>Chromadorea</taxon>
        <taxon>Rhabditida</taxon>
        <taxon>Tylenchina</taxon>
        <taxon>Panagrolaimomorpha</taxon>
        <taxon>Strongyloidoidea</taxon>
        <taxon>Strongyloididae</taxon>
        <taxon>Strongyloides</taxon>
    </lineage>
</organism>
<reference evidence="3" key="1">
    <citation type="submission" date="2017-02" db="UniProtKB">
        <authorList>
            <consortium name="WormBaseParasite"/>
        </authorList>
    </citation>
    <scope>IDENTIFICATION</scope>
</reference>
<name>A0A0N5C1D1_STREA</name>
<dbReference type="Proteomes" id="UP000046392">
    <property type="component" value="Unplaced"/>
</dbReference>
<sequence>MDTIMDDLFLKLENLIERKEESRRQIWEMTKAIPGFSGRINVNYPKFSSFKTKNERTDLIAQSLTKLLNIEKPIERFGKKNLSRKKINFERKNAPAKEVQVNYAKAVVEGEVKANYEEAVVEREAEVNDEKAVVEVGAEVNYKEAEVNDEKAVVEVGAEVNYQEAEVNDEKAVVEVKADVNDEKAGLEKEFSTNLKITSEKKFDWNDIIEKEKLKERS</sequence>
<proteinExistence type="predicted"/>
<evidence type="ECO:0000313" key="2">
    <source>
        <dbReference type="Proteomes" id="UP000046392"/>
    </source>
</evidence>
<dbReference type="WBParaSite" id="SPAL_0001180600.1">
    <property type="protein sequence ID" value="SPAL_0001180600.1"/>
    <property type="gene ID" value="SPAL_0001180600"/>
</dbReference>
<keyword evidence="2" id="KW-1185">Reference proteome</keyword>
<dbReference type="AlphaFoldDB" id="A0A0N5C1D1"/>
<feature type="coiled-coil region" evidence="1">
    <location>
        <begin position="5"/>
        <end position="32"/>
    </location>
</feature>
<accession>A0A0N5C1D1</accession>
<evidence type="ECO:0000256" key="1">
    <source>
        <dbReference type="SAM" id="Coils"/>
    </source>
</evidence>
<evidence type="ECO:0000313" key="3">
    <source>
        <dbReference type="WBParaSite" id="SPAL_0001180600.1"/>
    </source>
</evidence>
<keyword evidence="1" id="KW-0175">Coiled coil</keyword>